<evidence type="ECO:0000256" key="1">
    <source>
        <dbReference type="SAM" id="MobiDB-lite"/>
    </source>
</evidence>
<dbReference type="AlphaFoldDB" id="A0A5C6NBN2"/>
<organism evidence="2 3">
    <name type="scientific">Takifugu flavidus</name>
    <name type="common">sansaifugu</name>
    <dbReference type="NCBI Taxonomy" id="433684"/>
    <lineage>
        <taxon>Eukaryota</taxon>
        <taxon>Metazoa</taxon>
        <taxon>Chordata</taxon>
        <taxon>Craniata</taxon>
        <taxon>Vertebrata</taxon>
        <taxon>Euteleostomi</taxon>
        <taxon>Actinopterygii</taxon>
        <taxon>Neopterygii</taxon>
        <taxon>Teleostei</taxon>
        <taxon>Neoteleostei</taxon>
        <taxon>Acanthomorphata</taxon>
        <taxon>Eupercaria</taxon>
        <taxon>Tetraodontiformes</taxon>
        <taxon>Tetradontoidea</taxon>
        <taxon>Tetraodontidae</taxon>
        <taxon>Takifugu</taxon>
    </lineage>
</organism>
<feature type="region of interest" description="Disordered" evidence="1">
    <location>
        <begin position="1"/>
        <end position="52"/>
    </location>
</feature>
<keyword evidence="3" id="KW-1185">Reference proteome</keyword>
<proteinExistence type="predicted"/>
<reference evidence="2 3" key="1">
    <citation type="submission" date="2019-04" db="EMBL/GenBank/DDBJ databases">
        <title>Chromosome genome assembly for Takifugu flavidus.</title>
        <authorList>
            <person name="Xiao S."/>
        </authorList>
    </citation>
    <scope>NUCLEOTIDE SEQUENCE [LARGE SCALE GENOMIC DNA]</scope>
    <source>
        <strain evidence="2">HTHZ2018</strain>
        <tissue evidence="2">Muscle</tissue>
    </source>
</reference>
<evidence type="ECO:0000313" key="3">
    <source>
        <dbReference type="Proteomes" id="UP000324091"/>
    </source>
</evidence>
<protein>
    <submittedName>
        <fullName evidence="2">Uncharacterized protein</fullName>
    </submittedName>
</protein>
<dbReference type="Proteomes" id="UP000324091">
    <property type="component" value="Chromosome 22"/>
</dbReference>
<gene>
    <name evidence="2" type="ORF">D4764_22G0005290</name>
</gene>
<sequence length="52" mass="5501">MEDSDWRSGNMGAERKGGVWIGKLGMGKQTTGNEGYGDGSRADRPSVTKVGI</sequence>
<dbReference type="EMBL" id="RHFK02000015">
    <property type="protein sequence ID" value="TWW64882.1"/>
    <property type="molecule type" value="Genomic_DNA"/>
</dbReference>
<evidence type="ECO:0000313" key="2">
    <source>
        <dbReference type="EMBL" id="TWW64882.1"/>
    </source>
</evidence>
<name>A0A5C6NBN2_9TELE</name>
<accession>A0A5C6NBN2</accession>
<comment type="caution">
    <text evidence="2">The sequence shown here is derived from an EMBL/GenBank/DDBJ whole genome shotgun (WGS) entry which is preliminary data.</text>
</comment>